<proteinExistence type="predicted"/>
<dbReference type="InterPro" id="IPR011051">
    <property type="entry name" value="RmlC_Cupin_sf"/>
</dbReference>
<name>A0ABP8PDR7_9MICO</name>
<dbReference type="SUPFAM" id="SSF51182">
    <property type="entry name" value="RmlC-like cupins"/>
    <property type="match status" value="1"/>
</dbReference>
<keyword evidence="3" id="KW-1185">Reference proteome</keyword>
<comment type="caution">
    <text evidence="2">The sequence shown here is derived from an EMBL/GenBank/DDBJ whole genome shotgun (WGS) entry which is preliminary data.</text>
</comment>
<dbReference type="Proteomes" id="UP001500731">
    <property type="component" value="Unassembled WGS sequence"/>
</dbReference>
<dbReference type="InterPro" id="IPR008579">
    <property type="entry name" value="UGlyAH_Cupin_dom"/>
</dbReference>
<evidence type="ECO:0000259" key="1">
    <source>
        <dbReference type="Pfam" id="PF05899"/>
    </source>
</evidence>
<accession>A0ABP8PDR7</accession>
<dbReference type="EMBL" id="BAABGP010000012">
    <property type="protein sequence ID" value="GAA4484521.1"/>
    <property type="molecule type" value="Genomic_DNA"/>
</dbReference>
<feature type="domain" description="(S)-ureidoglycine aminohydrolase cupin" evidence="1">
    <location>
        <begin position="41"/>
        <end position="109"/>
    </location>
</feature>
<evidence type="ECO:0000313" key="2">
    <source>
        <dbReference type="EMBL" id="GAA4484521.1"/>
    </source>
</evidence>
<reference evidence="3" key="1">
    <citation type="journal article" date="2019" name="Int. J. Syst. Evol. Microbiol.">
        <title>The Global Catalogue of Microorganisms (GCM) 10K type strain sequencing project: providing services to taxonomists for standard genome sequencing and annotation.</title>
        <authorList>
            <consortium name="The Broad Institute Genomics Platform"/>
            <consortium name="The Broad Institute Genome Sequencing Center for Infectious Disease"/>
            <person name="Wu L."/>
            <person name="Ma J."/>
        </authorList>
    </citation>
    <scope>NUCLEOTIDE SEQUENCE [LARGE SCALE GENOMIC DNA]</scope>
    <source>
        <strain evidence="3">JCM 17839</strain>
    </source>
</reference>
<dbReference type="Gene3D" id="2.60.120.10">
    <property type="entry name" value="Jelly Rolls"/>
    <property type="match status" value="1"/>
</dbReference>
<dbReference type="InterPro" id="IPR014710">
    <property type="entry name" value="RmlC-like_jellyroll"/>
</dbReference>
<dbReference type="PANTHER" id="PTHR40943">
    <property type="entry name" value="CYTOPLASMIC PROTEIN-RELATED"/>
    <property type="match status" value="1"/>
</dbReference>
<dbReference type="RefSeq" id="WP_345186172.1">
    <property type="nucleotide sequence ID" value="NZ_BAABGP010000012.1"/>
</dbReference>
<organism evidence="2 3">
    <name type="scientific">Microbacterium panaciterrae</name>
    <dbReference type="NCBI Taxonomy" id="985759"/>
    <lineage>
        <taxon>Bacteria</taxon>
        <taxon>Bacillati</taxon>
        <taxon>Actinomycetota</taxon>
        <taxon>Actinomycetes</taxon>
        <taxon>Micrococcales</taxon>
        <taxon>Microbacteriaceae</taxon>
        <taxon>Microbacterium</taxon>
    </lineage>
</organism>
<protein>
    <recommendedName>
        <fullName evidence="1">(S)-ureidoglycine aminohydrolase cupin domain-containing protein</fullName>
    </recommendedName>
</protein>
<sequence>MTTSLSFDEILWPAATAVPADRVSTGSPETSTLVLHSENGTEAGLWRVTPGEFSTIHRGYTEIIVIHDGDGELVHDDGSALPLRPGAIIVLEDGWSGRWVIRQTVTKSYTIVPQSDGRPARHG</sequence>
<dbReference type="Pfam" id="PF05899">
    <property type="entry name" value="Cupin_3"/>
    <property type="match status" value="1"/>
</dbReference>
<dbReference type="PANTHER" id="PTHR40943:SF1">
    <property type="entry name" value="CYTOPLASMIC PROTEIN"/>
    <property type="match status" value="1"/>
</dbReference>
<evidence type="ECO:0000313" key="3">
    <source>
        <dbReference type="Proteomes" id="UP001500731"/>
    </source>
</evidence>
<gene>
    <name evidence="2" type="ORF">GCM10023171_17530</name>
</gene>